<reference evidence="2" key="1">
    <citation type="journal article" date="2012" name="J. Bacteriol.">
        <title>Genome Sequence of Streptomyces auratus Strain AGR0001, a Phoslactomycin-Producing Actinomycete.</title>
        <authorList>
            <person name="Han X."/>
            <person name="Li M."/>
            <person name="Ding Z."/>
            <person name="Zhao J."/>
            <person name="Ji K."/>
            <person name="Wen M."/>
            <person name="Lu T."/>
        </authorList>
    </citation>
    <scope>NUCLEOTIDE SEQUENCE [LARGE SCALE GENOMIC DNA]</scope>
    <source>
        <strain evidence="2">AGR0001</strain>
    </source>
</reference>
<dbReference type="EMBL" id="CP072931">
    <property type="protein sequence ID" value="QTZ90052.1"/>
    <property type="molecule type" value="Genomic_DNA"/>
</dbReference>
<dbReference type="AlphaFoldDB" id="J1RYP8"/>
<organism evidence="2">
    <name type="scientific">Streptomyces auratus AGR0001</name>
    <dbReference type="NCBI Taxonomy" id="1160718"/>
    <lineage>
        <taxon>Bacteria</taxon>
        <taxon>Bacillati</taxon>
        <taxon>Actinomycetota</taxon>
        <taxon>Actinomycetes</taxon>
        <taxon>Kitasatosporales</taxon>
        <taxon>Streptomycetaceae</taxon>
        <taxon>Streptomyces</taxon>
    </lineage>
</organism>
<sequence>MTELVAALADHRRAMWLREEARPAGGDRHQARAASHATRAAITAPRSASPSCSPP</sequence>
<dbReference type="EMBL" id="AJGV01000175">
    <property type="protein sequence ID" value="EJJ03677.1"/>
    <property type="molecule type" value="Genomic_DNA"/>
</dbReference>
<dbReference type="KEGG" id="sauh:SU9_000095"/>
<evidence type="ECO:0000313" key="4">
    <source>
        <dbReference type="Proteomes" id="UP000009036"/>
    </source>
</evidence>
<name>J1RYP8_9ACTN</name>
<gene>
    <name evidence="3" type="ORF">SU9_000095</name>
    <name evidence="2" type="ORF">SU9_28169</name>
</gene>
<dbReference type="Proteomes" id="UP000009036">
    <property type="component" value="Chromosome"/>
</dbReference>
<evidence type="ECO:0000256" key="1">
    <source>
        <dbReference type="SAM" id="MobiDB-lite"/>
    </source>
</evidence>
<dbReference type="RefSeq" id="WP_006607140.1">
    <property type="nucleotide sequence ID" value="NZ_CP072931.1"/>
</dbReference>
<protein>
    <submittedName>
        <fullName evidence="2">Uncharacterized protein</fullName>
    </submittedName>
</protein>
<dbReference type="PATRIC" id="fig|1160718.3.peg.5705"/>
<feature type="compositionally biased region" description="Low complexity" evidence="1">
    <location>
        <begin position="32"/>
        <end position="55"/>
    </location>
</feature>
<feature type="region of interest" description="Disordered" evidence="1">
    <location>
        <begin position="21"/>
        <end position="55"/>
    </location>
</feature>
<dbReference type="HOGENOM" id="CLU_3030315_0_0_11"/>
<evidence type="ECO:0000313" key="3">
    <source>
        <dbReference type="EMBL" id="QTZ90052.1"/>
    </source>
</evidence>
<keyword evidence="4" id="KW-1185">Reference proteome</keyword>
<proteinExistence type="predicted"/>
<feature type="compositionally biased region" description="Basic and acidic residues" evidence="1">
    <location>
        <begin position="21"/>
        <end position="30"/>
    </location>
</feature>
<accession>J1RYP8</accession>
<reference evidence="3" key="2">
    <citation type="submission" date="2021-04" db="EMBL/GenBank/DDBJ databases">
        <authorList>
            <person name="Wen M.-L."/>
            <person name="Han X.-L."/>
            <person name="Xiong J."/>
        </authorList>
    </citation>
    <scope>NUCLEOTIDE SEQUENCE</scope>
    <source>
        <strain evidence="3">AGR0001</strain>
    </source>
</reference>
<evidence type="ECO:0000313" key="2">
    <source>
        <dbReference type="EMBL" id="EJJ03677.1"/>
    </source>
</evidence>